<dbReference type="AlphaFoldDB" id="A0A9D3XGU1"/>
<dbReference type="Proteomes" id="UP000827986">
    <property type="component" value="Unassembled WGS sequence"/>
</dbReference>
<dbReference type="EMBL" id="JAHDVG010000473">
    <property type="protein sequence ID" value="KAH1179078.1"/>
    <property type="molecule type" value="Genomic_DNA"/>
</dbReference>
<keyword evidence="3" id="KW-1185">Reference proteome</keyword>
<evidence type="ECO:0000313" key="2">
    <source>
        <dbReference type="EMBL" id="KAH1179078.1"/>
    </source>
</evidence>
<reference evidence="2" key="1">
    <citation type="submission" date="2021-09" db="EMBL/GenBank/DDBJ databases">
        <title>The genome of Mauremys mutica provides insights into the evolution of semi-aquatic lifestyle.</title>
        <authorList>
            <person name="Gong S."/>
            <person name="Gao Y."/>
        </authorList>
    </citation>
    <scope>NUCLEOTIDE SEQUENCE</scope>
    <source>
        <strain evidence="2">MM-2020</strain>
        <tissue evidence="2">Muscle</tissue>
    </source>
</reference>
<evidence type="ECO:0000256" key="1">
    <source>
        <dbReference type="SAM" id="MobiDB-lite"/>
    </source>
</evidence>
<comment type="caution">
    <text evidence="2">The sequence shown here is derived from an EMBL/GenBank/DDBJ whole genome shotgun (WGS) entry which is preliminary data.</text>
</comment>
<organism evidence="2 3">
    <name type="scientific">Mauremys mutica</name>
    <name type="common">yellowpond turtle</name>
    <dbReference type="NCBI Taxonomy" id="74926"/>
    <lineage>
        <taxon>Eukaryota</taxon>
        <taxon>Metazoa</taxon>
        <taxon>Chordata</taxon>
        <taxon>Craniata</taxon>
        <taxon>Vertebrata</taxon>
        <taxon>Euteleostomi</taxon>
        <taxon>Archelosauria</taxon>
        <taxon>Testudinata</taxon>
        <taxon>Testudines</taxon>
        <taxon>Cryptodira</taxon>
        <taxon>Durocryptodira</taxon>
        <taxon>Testudinoidea</taxon>
        <taxon>Geoemydidae</taxon>
        <taxon>Geoemydinae</taxon>
        <taxon>Mauremys</taxon>
    </lineage>
</organism>
<proteinExistence type="predicted"/>
<accession>A0A9D3XGU1</accession>
<protein>
    <submittedName>
        <fullName evidence="2">Uncharacterized protein</fullName>
    </submittedName>
</protein>
<feature type="region of interest" description="Disordered" evidence="1">
    <location>
        <begin position="110"/>
        <end position="129"/>
    </location>
</feature>
<gene>
    <name evidence="2" type="ORF">KIL84_000409</name>
</gene>
<evidence type="ECO:0000313" key="3">
    <source>
        <dbReference type="Proteomes" id="UP000827986"/>
    </source>
</evidence>
<sequence length="129" mass="14062">MGPIAPLARLHQCPPARVGRSIAGLEYHAHSPQPRRSFPQARPLDQFSSCLVLWLLPHKLQQAPCWGEAGSCGAPEPDWPVALPQAQQAELCPGEEKELASGRGWLLSLGTKEGSEQQSPRRGWWAALA</sequence>
<name>A0A9D3XGU1_9SAUR</name>